<dbReference type="Proteomes" id="UP001306508">
    <property type="component" value="Unassembled WGS sequence"/>
</dbReference>
<organism evidence="1 2">
    <name type="scientific">Arxiozyma heterogenica</name>
    <dbReference type="NCBI Taxonomy" id="278026"/>
    <lineage>
        <taxon>Eukaryota</taxon>
        <taxon>Fungi</taxon>
        <taxon>Dikarya</taxon>
        <taxon>Ascomycota</taxon>
        <taxon>Saccharomycotina</taxon>
        <taxon>Saccharomycetes</taxon>
        <taxon>Saccharomycetales</taxon>
        <taxon>Saccharomycetaceae</taxon>
        <taxon>Arxiozyma</taxon>
    </lineage>
</organism>
<proteinExistence type="predicted"/>
<sequence length="170" mass="19450">MDVDRTVPKNVTTPVTLNNETGEVIVKKASGKIKVRTGQTVEDYLDQRSQFWLTDSKECTNLNMGWMSENFDIDALLSSIDTLKSSKHERQRIIDYLAWLFYYNNNNNNREFSQLITDKIIPVFNDINTELKGKIKKEVTLLERLSKLNTDANTNNINTKTGGNPEAMSI</sequence>
<dbReference type="EMBL" id="JAWIZZ010000046">
    <property type="protein sequence ID" value="KAK5779768.1"/>
    <property type="molecule type" value="Genomic_DNA"/>
</dbReference>
<evidence type="ECO:0000313" key="1">
    <source>
        <dbReference type="EMBL" id="KAK5779768.1"/>
    </source>
</evidence>
<evidence type="ECO:0000313" key="2">
    <source>
        <dbReference type="Proteomes" id="UP001306508"/>
    </source>
</evidence>
<comment type="caution">
    <text evidence="1">The sequence shown here is derived from an EMBL/GenBank/DDBJ whole genome shotgun (WGS) entry which is preliminary data.</text>
</comment>
<reference evidence="2" key="1">
    <citation type="submission" date="2023-07" db="EMBL/GenBank/DDBJ databases">
        <title>A draft genome of Kazachstania heterogenica Y-27499.</title>
        <authorList>
            <person name="Donic C."/>
            <person name="Kralova J.S."/>
            <person name="Fidel L."/>
            <person name="Ben-Dor S."/>
            <person name="Jung S."/>
        </authorList>
    </citation>
    <scope>NUCLEOTIDE SEQUENCE [LARGE SCALE GENOMIC DNA]</scope>
    <source>
        <strain evidence="2">Y27499</strain>
    </source>
</reference>
<keyword evidence="2" id="KW-1185">Reference proteome</keyword>
<accession>A0AAN7WGU2</accession>
<protein>
    <submittedName>
        <fullName evidence="1">Uncharacterized protein</fullName>
    </submittedName>
</protein>
<name>A0AAN7WGU2_9SACH</name>
<dbReference type="AlphaFoldDB" id="A0AAN7WGU2"/>
<gene>
    <name evidence="1" type="ORF">RI543_002890</name>
</gene>